<gene>
    <name evidence="1" type="ORF">V6N11_020999</name>
</gene>
<accession>A0ABR2A7F2</accession>
<sequence>MGGFPCQLMGLVAVTQAISNLVNWDWNVRICHVGRMANKTADSLAKLSRVMHMSTLREVDSSCRFFLQPPREALVAFMMIYLV</sequence>
<dbReference type="EMBL" id="JBBPBN010000330">
    <property type="protein sequence ID" value="KAK8488990.1"/>
    <property type="molecule type" value="Genomic_DNA"/>
</dbReference>
<proteinExistence type="predicted"/>
<evidence type="ECO:0000313" key="1">
    <source>
        <dbReference type="EMBL" id="KAK8488990.1"/>
    </source>
</evidence>
<protein>
    <recommendedName>
        <fullName evidence="3">RNase H type-1 domain-containing protein</fullName>
    </recommendedName>
</protein>
<evidence type="ECO:0000313" key="2">
    <source>
        <dbReference type="Proteomes" id="UP001396334"/>
    </source>
</evidence>
<dbReference type="Proteomes" id="UP001396334">
    <property type="component" value="Unassembled WGS sequence"/>
</dbReference>
<organism evidence="1 2">
    <name type="scientific">Hibiscus sabdariffa</name>
    <name type="common">roselle</name>
    <dbReference type="NCBI Taxonomy" id="183260"/>
    <lineage>
        <taxon>Eukaryota</taxon>
        <taxon>Viridiplantae</taxon>
        <taxon>Streptophyta</taxon>
        <taxon>Embryophyta</taxon>
        <taxon>Tracheophyta</taxon>
        <taxon>Spermatophyta</taxon>
        <taxon>Magnoliopsida</taxon>
        <taxon>eudicotyledons</taxon>
        <taxon>Gunneridae</taxon>
        <taxon>Pentapetalae</taxon>
        <taxon>rosids</taxon>
        <taxon>malvids</taxon>
        <taxon>Malvales</taxon>
        <taxon>Malvaceae</taxon>
        <taxon>Malvoideae</taxon>
        <taxon>Hibiscus</taxon>
    </lineage>
</organism>
<evidence type="ECO:0008006" key="3">
    <source>
        <dbReference type="Google" id="ProtNLM"/>
    </source>
</evidence>
<comment type="caution">
    <text evidence="1">The sequence shown here is derived from an EMBL/GenBank/DDBJ whole genome shotgun (WGS) entry which is preliminary data.</text>
</comment>
<reference evidence="1 2" key="1">
    <citation type="journal article" date="2024" name="G3 (Bethesda)">
        <title>Genome assembly of Hibiscus sabdariffa L. provides insights into metabolisms of medicinal natural products.</title>
        <authorList>
            <person name="Kim T."/>
        </authorList>
    </citation>
    <scope>NUCLEOTIDE SEQUENCE [LARGE SCALE GENOMIC DNA]</scope>
    <source>
        <strain evidence="1">TK-2024</strain>
        <tissue evidence="1">Old leaves</tissue>
    </source>
</reference>
<keyword evidence="2" id="KW-1185">Reference proteome</keyword>
<name>A0ABR2A7F2_9ROSI</name>